<evidence type="ECO:0000313" key="9">
    <source>
        <dbReference type="EMBL" id="OGC40824.1"/>
    </source>
</evidence>
<evidence type="ECO:0000256" key="3">
    <source>
        <dbReference type="ARBA" id="ARBA00022692"/>
    </source>
</evidence>
<keyword evidence="7" id="KW-0732">Signal</keyword>
<evidence type="ECO:0000313" key="10">
    <source>
        <dbReference type="Proteomes" id="UP000179242"/>
    </source>
</evidence>
<accession>A0A1F4U788</accession>
<gene>
    <name evidence="9" type="ORF">A2438_00825</name>
</gene>
<dbReference type="InterPro" id="IPR025937">
    <property type="entry name" value="PDGLE_dom"/>
</dbReference>
<feature type="chain" id="PRO_5009514787" description="PDGLE domain-containing protein" evidence="7">
    <location>
        <begin position="22"/>
        <end position="293"/>
    </location>
</feature>
<feature type="transmembrane region" description="Helical" evidence="6">
    <location>
        <begin position="71"/>
        <end position="91"/>
    </location>
</feature>
<feature type="signal peptide" evidence="7">
    <location>
        <begin position="1"/>
        <end position="21"/>
    </location>
</feature>
<keyword evidence="2" id="KW-1003">Cell membrane</keyword>
<evidence type="ECO:0000256" key="6">
    <source>
        <dbReference type="SAM" id="Phobius"/>
    </source>
</evidence>
<proteinExistence type="predicted"/>
<evidence type="ECO:0000256" key="4">
    <source>
        <dbReference type="ARBA" id="ARBA00022989"/>
    </source>
</evidence>
<protein>
    <recommendedName>
        <fullName evidence="8">PDGLE domain-containing protein</fullName>
    </recommendedName>
</protein>
<dbReference type="AlphaFoldDB" id="A0A1F4U788"/>
<reference evidence="9 10" key="1">
    <citation type="journal article" date="2016" name="Nat. Commun.">
        <title>Thousands of microbial genomes shed light on interconnected biogeochemical processes in an aquifer system.</title>
        <authorList>
            <person name="Anantharaman K."/>
            <person name="Brown C.T."/>
            <person name="Hug L.A."/>
            <person name="Sharon I."/>
            <person name="Castelle C.J."/>
            <person name="Probst A.J."/>
            <person name="Thomas B.C."/>
            <person name="Singh A."/>
            <person name="Wilkins M.J."/>
            <person name="Karaoz U."/>
            <person name="Brodie E.L."/>
            <person name="Williams K.H."/>
            <person name="Hubbard S.S."/>
            <person name="Banfield J.F."/>
        </authorList>
    </citation>
    <scope>NUCLEOTIDE SEQUENCE [LARGE SCALE GENOMIC DNA]</scope>
</reference>
<dbReference type="Pfam" id="PF13190">
    <property type="entry name" value="PDGLE"/>
    <property type="match status" value="1"/>
</dbReference>
<comment type="caution">
    <text evidence="9">The sequence shown here is derived from an EMBL/GenBank/DDBJ whole genome shotgun (WGS) entry which is preliminary data.</text>
</comment>
<dbReference type="EMBL" id="MEUJ01000002">
    <property type="protein sequence ID" value="OGC40824.1"/>
    <property type="molecule type" value="Genomic_DNA"/>
</dbReference>
<evidence type="ECO:0000256" key="5">
    <source>
        <dbReference type="ARBA" id="ARBA00023136"/>
    </source>
</evidence>
<keyword evidence="5 6" id="KW-0472">Membrane</keyword>
<name>A0A1F4U788_UNCSA</name>
<sequence length="293" mass="30988">MKKLFFVAILVAVVAAFFASANPDGLDFVAEQLGFAGRAIERPGLPYTVGVLGVFLTAGIFWGVGRILKLILLLILILVCSSPVFAARPLVTDDYGTVELGKYELEAGFNAVGFLSQIKRGMAPNIDLGLEIPYNTSAVSGLADLVLHGKWRLKDFGEDEGVTVRVDAKLTNGDAARGLGSGFLDYGLIMILSKKLGGLASHFNLGYVVIGDAANSVTDDTFVYGAAVENYFQNGIGLGAEIVGICCQIRTTANLQLCARYQASDSIRFDAGYSMALTDNSSNIATGGLTCAF</sequence>
<keyword evidence="4 6" id="KW-1133">Transmembrane helix</keyword>
<dbReference type="GO" id="GO:0005886">
    <property type="term" value="C:plasma membrane"/>
    <property type="evidence" value="ECO:0007669"/>
    <property type="project" value="UniProtKB-SubCell"/>
</dbReference>
<dbReference type="Proteomes" id="UP000179242">
    <property type="component" value="Unassembled WGS sequence"/>
</dbReference>
<evidence type="ECO:0000256" key="7">
    <source>
        <dbReference type="SAM" id="SignalP"/>
    </source>
</evidence>
<evidence type="ECO:0000256" key="2">
    <source>
        <dbReference type="ARBA" id="ARBA00022475"/>
    </source>
</evidence>
<feature type="domain" description="PDGLE" evidence="8">
    <location>
        <begin position="4"/>
        <end position="34"/>
    </location>
</feature>
<organism evidence="9 10">
    <name type="scientific">candidate division WOR-1 bacterium RIFOXYC2_FULL_46_14</name>
    <dbReference type="NCBI Taxonomy" id="1802587"/>
    <lineage>
        <taxon>Bacteria</taxon>
        <taxon>Bacillati</taxon>
        <taxon>Saganbacteria</taxon>
    </lineage>
</organism>
<comment type="subcellular location">
    <subcellularLocation>
        <location evidence="1">Cell membrane</location>
    </subcellularLocation>
</comment>
<keyword evidence="3 6" id="KW-0812">Transmembrane</keyword>
<evidence type="ECO:0000259" key="8">
    <source>
        <dbReference type="Pfam" id="PF13190"/>
    </source>
</evidence>
<feature type="transmembrane region" description="Helical" evidence="6">
    <location>
        <begin position="45"/>
        <end position="64"/>
    </location>
</feature>
<evidence type="ECO:0000256" key="1">
    <source>
        <dbReference type="ARBA" id="ARBA00004236"/>
    </source>
</evidence>